<dbReference type="SUPFAM" id="SSF50129">
    <property type="entry name" value="GroES-like"/>
    <property type="match status" value="1"/>
</dbReference>
<dbReference type="InterPro" id="IPR020843">
    <property type="entry name" value="ER"/>
</dbReference>
<dbReference type="RefSeq" id="XP_002738460.1">
    <property type="nucleotide sequence ID" value="XM_002738414.1"/>
</dbReference>
<organism evidence="3 4">
    <name type="scientific">Saccoglossus kowalevskii</name>
    <name type="common">Acorn worm</name>
    <dbReference type="NCBI Taxonomy" id="10224"/>
    <lineage>
        <taxon>Eukaryota</taxon>
        <taxon>Metazoa</taxon>
        <taxon>Hemichordata</taxon>
        <taxon>Enteropneusta</taxon>
        <taxon>Harrimaniidae</taxon>
        <taxon>Saccoglossus</taxon>
    </lineage>
</organism>
<keyword evidence="3" id="KW-1185">Reference proteome</keyword>
<feature type="domain" description="Enoyl reductase (ER)" evidence="2">
    <location>
        <begin position="27"/>
        <end position="337"/>
    </location>
</feature>
<dbReference type="Pfam" id="PF13602">
    <property type="entry name" value="ADH_zinc_N_2"/>
    <property type="match status" value="1"/>
</dbReference>
<evidence type="ECO:0000313" key="3">
    <source>
        <dbReference type="Proteomes" id="UP000694865"/>
    </source>
</evidence>
<dbReference type="Proteomes" id="UP000694865">
    <property type="component" value="Unplaced"/>
</dbReference>
<dbReference type="PANTHER" id="PTHR44054:SF1">
    <property type="entry name" value="SYNAPTIC VESICLE MEMBRANE PROTEIN VAT-1 HOMOLOG"/>
    <property type="match status" value="1"/>
</dbReference>
<dbReference type="InterPro" id="IPR013154">
    <property type="entry name" value="ADH-like_N"/>
</dbReference>
<dbReference type="Gene3D" id="3.90.180.10">
    <property type="entry name" value="Medium-chain alcohol dehydrogenases, catalytic domain"/>
    <property type="match status" value="1"/>
</dbReference>
<accession>A0ABM0GVU9</accession>
<dbReference type="SMART" id="SM00829">
    <property type="entry name" value="PKS_ER"/>
    <property type="match status" value="1"/>
</dbReference>
<dbReference type="InterPro" id="IPR011032">
    <property type="entry name" value="GroES-like_sf"/>
</dbReference>
<dbReference type="SUPFAM" id="SSF51735">
    <property type="entry name" value="NAD(P)-binding Rossmann-fold domains"/>
    <property type="match status" value="1"/>
</dbReference>
<reference evidence="4" key="1">
    <citation type="submission" date="2025-08" db="UniProtKB">
        <authorList>
            <consortium name="RefSeq"/>
        </authorList>
    </citation>
    <scope>IDENTIFICATION</scope>
    <source>
        <tissue evidence="4">Testes</tissue>
    </source>
</reference>
<dbReference type="PANTHER" id="PTHR44054">
    <property type="entry name" value="SYNAPTIC VESICLE MEMBRANE PROTEIN VAT-1 HOMOLOG-LIKE"/>
    <property type="match status" value="1"/>
</dbReference>
<evidence type="ECO:0000259" key="2">
    <source>
        <dbReference type="SMART" id="SM00829"/>
    </source>
</evidence>
<dbReference type="InterPro" id="IPR052100">
    <property type="entry name" value="SV-ATPase_mito-regulator"/>
</dbReference>
<dbReference type="GeneID" id="100373379"/>
<name>A0ABM0GVU9_SACKO</name>
<dbReference type="Gene3D" id="3.40.50.720">
    <property type="entry name" value="NAD(P)-binding Rossmann-like Domain"/>
    <property type="match status" value="1"/>
</dbReference>
<keyword evidence="1" id="KW-0560">Oxidoreductase</keyword>
<evidence type="ECO:0000256" key="1">
    <source>
        <dbReference type="ARBA" id="ARBA00023002"/>
    </source>
</evidence>
<sequence>MDEKRASEAAQENLDKLSKTIVLVGFGGYDKLQTWQKSVPVPEEGEILVEVKACGLNFAEISARQGLYFPRPTLPAVLGYECSGVVVKLGLGVTGPKVGARVICMSKSGLWSEYVTLPVDQCFEFPDEMSFEEAAAIPVNYLTAYFMLFDLANLRPNRSVLIHMAAGGVGFAAAQICQTVPNVTTFGTSSEHKHDAIKANGITHPIDYRTKDYKQEVLRIAPKGVDIVLDPLGGKDTKKGYELLKPMGKIIVFGGANFVIGEHRKIWNLAKNWFQMPSFHGMTLIKANKSVCGFHLGMLQEEKDLIKEGITALLEMFRAGKIKPKIDSVFPFEKFKLRRGFYWQWNDIGTFSLLPT</sequence>
<proteinExistence type="predicted"/>
<protein>
    <submittedName>
        <fullName evidence="4">Synaptic vesicle membrane protein VAT-1 homolog</fullName>
    </submittedName>
</protein>
<dbReference type="Pfam" id="PF08240">
    <property type="entry name" value="ADH_N"/>
    <property type="match status" value="1"/>
</dbReference>
<gene>
    <name evidence="4" type="primary">LOC100373379</name>
</gene>
<evidence type="ECO:0000313" key="4">
    <source>
        <dbReference type="RefSeq" id="XP_002738460.1"/>
    </source>
</evidence>
<dbReference type="CDD" id="cd08275">
    <property type="entry name" value="MDR3"/>
    <property type="match status" value="1"/>
</dbReference>
<dbReference type="InterPro" id="IPR036291">
    <property type="entry name" value="NAD(P)-bd_dom_sf"/>
</dbReference>